<dbReference type="GO" id="GO:0022857">
    <property type="term" value="F:transmembrane transporter activity"/>
    <property type="evidence" value="ECO:0007669"/>
    <property type="project" value="UniProtKB-UniRule"/>
</dbReference>
<dbReference type="PANTHER" id="PTHR35011">
    <property type="entry name" value="2,3-DIKETO-L-GULONATE TRAP TRANSPORTER SMALL PERMEASE PROTEIN YIAM"/>
    <property type="match status" value="1"/>
</dbReference>
<dbReference type="InterPro" id="IPR055348">
    <property type="entry name" value="DctQ"/>
</dbReference>
<comment type="similarity">
    <text evidence="8 9">Belongs to the TRAP transporter small permease family.</text>
</comment>
<keyword evidence="12" id="KW-1185">Reference proteome</keyword>
<dbReference type="PROSITE" id="PS51257">
    <property type="entry name" value="PROKAR_LIPOPROTEIN"/>
    <property type="match status" value="1"/>
</dbReference>
<gene>
    <name evidence="11" type="ORF">NYR54_14835</name>
</gene>
<dbReference type="EMBL" id="JAODNV010000016">
    <property type="protein sequence ID" value="MCT8991554.1"/>
    <property type="molecule type" value="Genomic_DNA"/>
</dbReference>
<evidence type="ECO:0000256" key="4">
    <source>
        <dbReference type="ARBA" id="ARBA00022519"/>
    </source>
</evidence>
<evidence type="ECO:0000313" key="11">
    <source>
        <dbReference type="EMBL" id="MCT8991554.1"/>
    </source>
</evidence>
<comment type="subcellular location">
    <subcellularLocation>
        <location evidence="1 9">Cell inner membrane</location>
        <topology evidence="1 9">Multi-pass membrane protein</topology>
    </subcellularLocation>
</comment>
<dbReference type="Pfam" id="PF04290">
    <property type="entry name" value="DctQ"/>
    <property type="match status" value="1"/>
</dbReference>
<evidence type="ECO:0000256" key="1">
    <source>
        <dbReference type="ARBA" id="ARBA00004429"/>
    </source>
</evidence>
<evidence type="ECO:0000256" key="3">
    <source>
        <dbReference type="ARBA" id="ARBA00022475"/>
    </source>
</evidence>
<comment type="caution">
    <text evidence="11">The sequence shown here is derived from an EMBL/GenBank/DDBJ whole genome shotgun (WGS) entry which is preliminary data.</text>
</comment>
<evidence type="ECO:0000256" key="6">
    <source>
        <dbReference type="ARBA" id="ARBA00022989"/>
    </source>
</evidence>
<dbReference type="GO" id="GO:0015740">
    <property type="term" value="P:C4-dicarboxylate transport"/>
    <property type="evidence" value="ECO:0007669"/>
    <property type="project" value="TreeGrafter"/>
</dbReference>
<dbReference type="RefSeq" id="WP_261516479.1">
    <property type="nucleotide sequence ID" value="NZ_JAODNV010000016.1"/>
</dbReference>
<evidence type="ECO:0000256" key="9">
    <source>
        <dbReference type="RuleBase" id="RU369079"/>
    </source>
</evidence>
<keyword evidence="3" id="KW-1003">Cell membrane</keyword>
<dbReference type="AlphaFoldDB" id="A0A9X2XAG1"/>
<feature type="transmembrane region" description="Helical" evidence="9">
    <location>
        <begin position="12"/>
        <end position="32"/>
    </location>
</feature>
<dbReference type="PANTHER" id="PTHR35011:SF2">
    <property type="entry name" value="2,3-DIKETO-L-GULONATE TRAP TRANSPORTER SMALL PERMEASE PROTEIN YIAM"/>
    <property type="match status" value="1"/>
</dbReference>
<feature type="transmembrane region" description="Helical" evidence="9">
    <location>
        <begin position="130"/>
        <end position="149"/>
    </location>
</feature>
<dbReference type="InterPro" id="IPR007387">
    <property type="entry name" value="TRAP_DctQ"/>
</dbReference>
<accession>A0A9X2XAG1</accession>
<feature type="transmembrane region" description="Helical" evidence="9">
    <location>
        <begin position="44"/>
        <end position="65"/>
    </location>
</feature>
<keyword evidence="7 9" id="KW-0472">Membrane</keyword>
<keyword evidence="5 9" id="KW-0812">Transmembrane</keyword>
<keyword evidence="6 9" id="KW-1133">Transmembrane helix</keyword>
<protein>
    <recommendedName>
        <fullName evidence="9">TRAP transporter small permease protein</fullName>
    </recommendedName>
</protein>
<comment type="function">
    <text evidence="9">Part of the tripartite ATP-independent periplasmic (TRAP) transport system.</text>
</comment>
<proteinExistence type="inferred from homology"/>
<feature type="domain" description="Tripartite ATP-independent periplasmic transporters DctQ component" evidence="10">
    <location>
        <begin position="25"/>
        <end position="155"/>
    </location>
</feature>
<dbReference type="Proteomes" id="UP001149009">
    <property type="component" value="Unassembled WGS sequence"/>
</dbReference>
<evidence type="ECO:0000256" key="8">
    <source>
        <dbReference type="ARBA" id="ARBA00038436"/>
    </source>
</evidence>
<keyword evidence="4 9" id="KW-0997">Cell inner membrane</keyword>
<comment type="subunit">
    <text evidence="9">The complex comprises the extracytoplasmic solute receptor protein and the two transmembrane proteins.</text>
</comment>
<evidence type="ECO:0000256" key="7">
    <source>
        <dbReference type="ARBA" id="ARBA00023136"/>
    </source>
</evidence>
<name>A0A9X2XAG1_9HYPH</name>
<feature type="transmembrane region" description="Helical" evidence="9">
    <location>
        <begin position="86"/>
        <end position="110"/>
    </location>
</feature>
<evidence type="ECO:0000256" key="5">
    <source>
        <dbReference type="ARBA" id="ARBA00022692"/>
    </source>
</evidence>
<evidence type="ECO:0000259" key="10">
    <source>
        <dbReference type="Pfam" id="PF04290"/>
    </source>
</evidence>
<evidence type="ECO:0000313" key="12">
    <source>
        <dbReference type="Proteomes" id="UP001149009"/>
    </source>
</evidence>
<reference evidence="11" key="1">
    <citation type="submission" date="2022-08" db="EMBL/GenBank/DDBJ databases">
        <title>Chelativorans sichuanense sp. nov., a paraffin oil-degrading bacterium isolated from a mixture of oil-based drill cuttings and paddy soil.</title>
        <authorList>
            <person name="Yu J."/>
            <person name="Liu H."/>
            <person name="Chen Q."/>
        </authorList>
    </citation>
    <scope>NUCLEOTIDE SEQUENCE</scope>
    <source>
        <strain evidence="11">SCAU 2101</strain>
    </source>
</reference>
<sequence>MARVLAIVDAIEFWLIAIFSSVALLLACLAMIGRYIVPGLLLDWTFEVTIFATIWATFIAGARVAGMGEHVRVDTLLVHLPGRVRCWLAIFACLLGIATAAFLFWSGWTVVEEAFRWDERTTSSLRLPLWIYYLSLPLGMALLAFHLLVRSAQLFSGSVRDDDVAQNH</sequence>
<evidence type="ECO:0000256" key="2">
    <source>
        <dbReference type="ARBA" id="ARBA00022448"/>
    </source>
</evidence>
<organism evidence="11 12">
    <name type="scientific">Chelativorans petroleitrophicus</name>
    <dbReference type="NCBI Taxonomy" id="2975484"/>
    <lineage>
        <taxon>Bacteria</taxon>
        <taxon>Pseudomonadati</taxon>
        <taxon>Pseudomonadota</taxon>
        <taxon>Alphaproteobacteria</taxon>
        <taxon>Hyphomicrobiales</taxon>
        <taxon>Phyllobacteriaceae</taxon>
        <taxon>Chelativorans</taxon>
    </lineage>
</organism>
<dbReference type="GO" id="GO:0005886">
    <property type="term" value="C:plasma membrane"/>
    <property type="evidence" value="ECO:0007669"/>
    <property type="project" value="UniProtKB-SubCell"/>
</dbReference>
<keyword evidence="2 9" id="KW-0813">Transport</keyword>